<sequence>MEASLLSDTTVVLVHGAFAESASWSGVIALLQAAGHHVIAAPNALRSLSSDSAALSALIASIDGPVVLAGHSYGGSVITNAARGHDHVRALAYIAAFAPVEGESVGDVQGPDSGSTLGSTLTAVRLADGTNDLYIRPELFHEQFAADLPPAQAGLMAATQRPVRDVVLTEASGTPAWQTLPSWFLLAGADHNIPIDVQRFMAARAGARDIVEVGEASHAVLVTHPDQVAALILDAIAAA</sequence>
<comment type="caution">
    <text evidence="2">The sequence shown here is derived from an EMBL/GenBank/DDBJ whole genome shotgun (WGS) entry which is preliminary data.</text>
</comment>
<gene>
    <name evidence="2" type="ORF">Acy02nite_90980</name>
</gene>
<dbReference type="EMBL" id="BOMH01000106">
    <property type="protein sequence ID" value="GID71217.1"/>
    <property type="molecule type" value="Genomic_DNA"/>
</dbReference>
<keyword evidence="2" id="KW-0378">Hydrolase</keyword>
<reference evidence="2" key="1">
    <citation type="submission" date="2021-01" db="EMBL/GenBank/DDBJ databases">
        <title>Whole genome shotgun sequence of Actinoplanes cyaneus NBRC 14990.</title>
        <authorList>
            <person name="Komaki H."/>
            <person name="Tamura T."/>
        </authorList>
    </citation>
    <scope>NUCLEOTIDE SEQUENCE</scope>
    <source>
        <strain evidence="2">NBRC 14990</strain>
    </source>
</reference>
<dbReference type="InterPro" id="IPR029058">
    <property type="entry name" value="AB_hydrolase_fold"/>
</dbReference>
<dbReference type="Gene3D" id="3.40.50.1820">
    <property type="entry name" value="alpha/beta hydrolase"/>
    <property type="match status" value="1"/>
</dbReference>
<evidence type="ECO:0000259" key="1">
    <source>
        <dbReference type="Pfam" id="PF12697"/>
    </source>
</evidence>
<dbReference type="PANTHER" id="PTHR37017">
    <property type="entry name" value="AB HYDROLASE-1 DOMAIN-CONTAINING PROTEIN-RELATED"/>
    <property type="match status" value="1"/>
</dbReference>
<organism evidence="2 3">
    <name type="scientific">Actinoplanes cyaneus</name>
    <dbReference type="NCBI Taxonomy" id="52696"/>
    <lineage>
        <taxon>Bacteria</taxon>
        <taxon>Bacillati</taxon>
        <taxon>Actinomycetota</taxon>
        <taxon>Actinomycetes</taxon>
        <taxon>Micromonosporales</taxon>
        <taxon>Micromonosporaceae</taxon>
        <taxon>Actinoplanes</taxon>
    </lineage>
</organism>
<dbReference type="InterPro" id="IPR052897">
    <property type="entry name" value="Sec-Metab_Biosynth_Hydrolase"/>
</dbReference>
<dbReference type="Pfam" id="PF12697">
    <property type="entry name" value="Abhydrolase_6"/>
    <property type="match status" value="1"/>
</dbReference>
<name>A0A919ITY0_9ACTN</name>
<dbReference type="InterPro" id="IPR000073">
    <property type="entry name" value="AB_hydrolase_1"/>
</dbReference>
<dbReference type="Proteomes" id="UP000619479">
    <property type="component" value="Unassembled WGS sequence"/>
</dbReference>
<dbReference type="PANTHER" id="PTHR37017:SF11">
    <property type="entry name" value="ESTERASE_LIPASE_THIOESTERASE DOMAIN-CONTAINING PROTEIN"/>
    <property type="match status" value="1"/>
</dbReference>
<dbReference type="SUPFAM" id="SSF53474">
    <property type="entry name" value="alpha/beta-Hydrolases"/>
    <property type="match status" value="1"/>
</dbReference>
<protein>
    <submittedName>
        <fullName evidence="2">Alpha/beta hydrolase</fullName>
    </submittedName>
</protein>
<dbReference type="AlphaFoldDB" id="A0A919ITY0"/>
<keyword evidence="3" id="KW-1185">Reference proteome</keyword>
<evidence type="ECO:0000313" key="2">
    <source>
        <dbReference type="EMBL" id="GID71217.1"/>
    </source>
</evidence>
<evidence type="ECO:0000313" key="3">
    <source>
        <dbReference type="Proteomes" id="UP000619479"/>
    </source>
</evidence>
<proteinExistence type="predicted"/>
<feature type="domain" description="AB hydrolase-1" evidence="1">
    <location>
        <begin position="11"/>
        <end position="230"/>
    </location>
</feature>
<accession>A0A919ITY0</accession>
<dbReference type="GO" id="GO:0016787">
    <property type="term" value="F:hydrolase activity"/>
    <property type="evidence" value="ECO:0007669"/>
    <property type="project" value="UniProtKB-KW"/>
</dbReference>